<dbReference type="GO" id="GO:0016787">
    <property type="term" value="F:hydrolase activity"/>
    <property type="evidence" value="ECO:0007669"/>
    <property type="project" value="UniProtKB-KW"/>
</dbReference>
<comment type="caution">
    <text evidence="2">The sequence shown here is derived from an EMBL/GenBank/DDBJ whole genome shotgun (WGS) entry which is preliminary data.</text>
</comment>
<sequence>MPPLIEARLQAARSDASVVHIPERKLVTSAKSHSSDKEGKNTIPASYAVVNYAEKMEPVLGISQVSHAGVSELTHHANLAAAAYCPQIMTSPKYPEALGSVVAAFNSSSPHNATAFVSVSDENMAIYVAFAGSVGPRDFIDHSSYNMTSYTPVDNAHVNSQIYDAYLSIEEKLIMTLADLIPKKDGYQIKTVGHSMGGALATFAALDIYQRFQGANSTDIFIYSYGEPRVGDLAFAKYANATNISKYRVVNWADAVPHMPNLDNNGTFVHFGLEMLIGNAIPQLTWQCDTDQLESEYCSNLLPDYDISYNFRYYDASMGECP</sequence>
<evidence type="ECO:0000313" key="3">
    <source>
        <dbReference type="Proteomes" id="UP000242146"/>
    </source>
</evidence>
<protein>
    <submittedName>
        <fullName evidence="2">Alpha/beta-hydrolase</fullName>
    </submittedName>
</protein>
<organism evidence="2 3">
    <name type="scientific">Hesseltinella vesiculosa</name>
    <dbReference type="NCBI Taxonomy" id="101127"/>
    <lineage>
        <taxon>Eukaryota</taxon>
        <taxon>Fungi</taxon>
        <taxon>Fungi incertae sedis</taxon>
        <taxon>Mucoromycota</taxon>
        <taxon>Mucoromycotina</taxon>
        <taxon>Mucoromycetes</taxon>
        <taxon>Mucorales</taxon>
        <taxon>Cunninghamellaceae</taxon>
        <taxon>Hesseltinella</taxon>
    </lineage>
</organism>
<proteinExistence type="predicted"/>
<accession>A0A1X2GXN3</accession>
<evidence type="ECO:0000313" key="2">
    <source>
        <dbReference type="EMBL" id="ORX62846.1"/>
    </source>
</evidence>
<dbReference type="GO" id="GO:0006629">
    <property type="term" value="P:lipid metabolic process"/>
    <property type="evidence" value="ECO:0007669"/>
    <property type="project" value="InterPro"/>
</dbReference>
<dbReference type="Proteomes" id="UP000242146">
    <property type="component" value="Unassembled WGS sequence"/>
</dbReference>
<keyword evidence="2" id="KW-0378">Hydrolase</keyword>
<dbReference type="OrthoDB" id="426718at2759"/>
<dbReference type="Gene3D" id="3.40.50.1820">
    <property type="entry name" value="alpha/beta hydrolase"/>
    <property type="match status" value="1"/>
</dbReference>
<dbReference type="AlphaFoldDB" id="A0A1X2GXN3"/>
<reference evidence="2 3" key="1">
    <citation type="submission" date="2016-07" db="EMBL/GenBank/DDBJ databases">
        <title>Pervasive Adenine N6-methylation of Active Genes in Fungi.</title>
        <authorList>
            <consortium name="DOE Joint Genome Institute"/>
            <person name="Mondo S.J."/>
            <person name="Dannebaum R.O."/>
            <person name="Kuo R.C."/>
            <person name="Labutti K."/>
            <person name="Haridas S."/>
            <person name="Kuo A."/>
            <person name="Salamov A."/>
            <person name="Ahrendt S.R."/>
            <person name="Lipzen A."/>
            <person name="Sullivan W."/>
            <person name="Andreopoulos W.B."/>
            <person name="Clum A."/>
            <person name="Lindquist E."/>
            <person name="Daum C."/>
            <person name="Ramamoorthy G.K."/>
            <person name="Gryganskyi A."/>
            <person name="Culley D."/>
            <person name="Magnuson J.K."/>
            <person name="James T.Y."/>
            <person name="O'Malley M.A."/>
            <person name="Stajich J.E."/>
            <person name="Spatafora J.W."/>
            <person name="Visel A."/>
            <person name="Grigoriev I.V."/>
        </authorList>
    </citation>
    <scope>NUCLEOTIDE SEQUENCE [LARGE SCALE GENOMIC DNA]</scope>
    <source>
        <strain evidence="2 3">NRRL 3301</strain>
    </source>
</reference>
<dbReference type="SUPFAM" id="SSF53474">
    <property type="entry name" value="alpha/beta-Hydrolases"/>
    <property type="match status" value="1"/>
</dbReference>
<dbReference type="STRING" id="101127.A0A1X2GXN3"/>
<keyword evidence="3" id="KW-1185">Reference proteome</keyword>
<dbReference type="CDD" id="cd00519">
    <property type="entry name" value="Lipase_3"/>
    <property type="match status" value="1"/>
</dbReference>
<name>A0A1X2GXN3_9FUNG</name>
<dbReference type="InterPro" id="IPR029058">
    <property type="entry name" value="AB_hydrolase_fold"/>
</dbReference>
<gene>
    <name evidence="2" type="ORF">DM01DRAFT_330524</name>
</gene>
<dbReference type="EMBL" id="MCGT01000001">
    <property type="protein sequence ID" value="ORX62846.1"/>
    <property type="molecule type" value="Genomic_DNA"/>
</dbReference>
<dbReference type="InterPro" id="IPR002921">
    <property type="entry name" value="Fungal_lipase-type"/>
</dbReference>
<dbReference type="PANTHER" id="PTHR45908">
    <property type="entry name" value="PROTEIN CBG11750-RELATED"/>
    <property type="match status" value="1"/>
</dbReference>
<dbReference type="Pfam" id="PF01764">
    <property type="entry name" value="Lipase_3"/>
    <property type="match status" value="1"/>
</dbReference>
<evidence type="ECO:0000259" key="1">
    <source>
        <dbReference type="Pfam" id="PF01764"/>
    </source>
</evidence>
<feature type="domain" description="Fungal lipase-type" evidence="1">
    <location>
        <begin position="127"/>
        <end position="262"/>
    </location>
</feature>